<name>A0AAV4J5Q7_9GAST</name>
<comment type="caution">
    <text evidence="2">The sequence shown here is derived from an EMBL/GenBank/DDBJ whole genome shotgun (WGS) entry which is preliminary data.</text>
</comment>
<keyword evidence="3" id="KW-1185">Reference proteome</keyword>
<dbReference type="Proteomes" id="UP000762676">
    <property type="component" value="Unassembled WGS sequence"/>
</dbReference>
<sequence length="131" mass="14555">MPYRIKKIQSLLTHSPSLLPATGTKEGKEACVSSTQSLPSPSHGFQGGKRPVLVAHSPSPLTATGSREERGLFSSTQLILYGRKEDQREARLKKPAITDWMWVEFIEISSQNTKHPSQANPRYSVVIEVVR</sequence>
<proteinExistence type="predicted"/>
<evidence type="ECO:0000313" key="3">
    <source>
        <dbReference type="Proteomes" id="UP000762676"/>
    </source>
</evidence>
<organism evidence="2 3">
    <name type="scientific">Elysia marginata</name>
    <dbReference type="NCBI Taxonomy" id="1093978"/>
    <lineage>
        <taxon>Eukaryota</taxon>
        <taxon>Metazoa</taxon>
        <taxon>Spiralia</taxon>
        <taxon>Lophotrochozoa</taxon>
        <taxon>Mollusca</taxon>
        <taxon>Gastropoda</taxon>
        <taxon>Heterobranchia</taxon>
        <taxon>Euthyneura</taxon>
        <taxon>Panpulmonata</taxon>
        <taxon>Sacoglossa</taxon>
        <taxon>Placobranchoidea</taxon>
        <taxon>Plakobranchidae</taxon>
        <taxon>Elysia</taxon>
    </lineage>
</organism>
<feature type="region of interest" description="Disordered" evidence="1">
    <location>
        <begin position="17"/>
        <end position="68"/>
    </location>
</feature>
<gene>
    <name evidence="2" type="ORF">ElyMa_004977900</name>
</gene>
<protein>
    <submittedName>
        <fullName evidence="2">Uncharacterized protein</fullName>
    </submittedName>
</protein>
<dbReference type="EMBL" id="BMAT01009971">
    <property type="protein sequence ID" value="GFS17304.1"/>
    <property type="molecule type" value="Genomic_DNA"/>
</dbReference>
<reference evidence="2 3" key="1">
    <citation type="journal article" date="2021" name="Elife">
        <title>Chloroplast acquisition without the gene transfer in kleptoplastic sea slugs, Plakobranchus ocellatus.</title>
        <authorList>
            <person name="Maeda T."/>
            <person name="Takahashi S."/>
            <person name="Yoshida T."/>
            <person name="Shimamura S."/>
            <person name="Takaki Y."/>
            <person name="Nagai Y."/>
            <person name="Toyoda A."/>
            <person name="Suzuki Y."/>
            <person name="Arimoto A."/>
            <person name="Ishii H."/>
            <person name="Satoh N."/>
            <person name="Nishiyama T."/>
            <person name="Hasebe M."/>
            <person name="Maruyama T."/>
            <person name="Minagawa J."/>
            <person name="Obokata J."/>
            <person name="Shigenobu S."/>
        </authorList>
    </citation>
    <scope>NUCLEOTIDE SEQUENCE [LARGE SCALE GENOMIC DNA]</scope>
</reference>
<dbReference type="AlphaFoldDB" id="A0AAV4J5Q7"/>
<accession>A0AAV4J5Q7</accession>
<evidence type="ECO:0000256" key="1">
    <source>
        <dbReference type="SAM" id="MobiDB-lite"/>
    </source>
</evidence>
<evidence type="ECO:0000313" key="2">
    <source>
        <dbReference type="EMBL" id="GFS17304.1"/>
    </source>
</evidence>